<dbReference type="Proteomes" id="UP000004846">
    <property type="component" value="Unassembled WGS sequence"/>
</dbReference>
<comment type="caution">
    <text evidence="2">The sequence shown here is derived from an EMBL/GenBank/DDBJ whole genome shotgun (WGS) entry which is preliminary data.</text>
</comment>
<keyword evidence="1" id="KW-1133">Transmembrane helix</keyword>
<name>A0A125W860_ENTFL</name>
<keyword evidence="1" id="KW-0472">Membrane</keyword>
<dbReference type="AlphaFoldDB" id="A0A125W860"/>
<dbReference type="EMBL" id="AEBR01000025">
    <property type="protein sequence ID" value="EFM83467.1"/>
    <property type="molecule type" value="Genomic_DNA"/>
</dbReference>
<proteinExistence type="predicted"/>
<feature type="transmembrane region" description="Helical" evidence="1">
    <location>
        <begin position="34"/>
        <end position="52"/>
    </location>
</feature>
<dbReference type="RefSeq" id="WP_002384733.1">
    <property type="nucleotide sequence ID" value="NZ_GL454430.1"/>
</dbReference>
<dbReference type="HOGENOM" id="CLU_3007122_0_0_9"/>
<organism evidence="2 3">
    <name type="scientific">Enterococcus faecalis TX4248</name>
    <dbReference type="NCBI Taxonomy" id="749495"/>
    <lineage>
        <taxon>Bacteria</taxon>
        <taxon>Bacillati</taxon>
        <taxon>Bacillota</taxon>
        <taxon>Bacilli</taxon>
        <taxon>Lactobacillales</taxon>
        <taxon>Enterococcaceae</taxon>
        <taxon>Enterococcus</taxon>
    </lineage>
</organism>
<dbReference type="GeneID" id="60892319"/>
<gene>
    <name evidence="2" type="ORF">HMPREF9498_00925</name>
</gene>
<protein>
    <submittedName>
        <fullName evidence="2">Uncharacterized protein</fullName>
    </submittedName>
</protein>
<evidence type="ECO:0000256" key="1">
    <source>
        <dbReference type="SAM" id="Phobius"/>
    </source>
</evidence>
<evidence type="ECO:0000313" key="2">
    <source>
        <dbReference type="EMBL" id="EFM83467.1"/>
    </source>
</evidence>
<feature type="transmembrane region" description="Helical" evidence="1">
    <location>
        <begin position="12"/>
        <end position="28"/>
    </location>
</feature>
<reference evidence="2 3" key="1">
    <citation type="submission" date="2010-07" db="EMBL/GenBank/DDBJ databases">
        <authorList>
            <person name="Sid Ahmed O."/>
        </authorList>
    </citation>
    <scope>NUCLEOTIDE SEQUENCE [LARGE SCALE GENOMIC DNA]</scope>
    <source>
        <strain evidence="2 3">TX4248</strain>
    </source>
</reference>
<sequence length="61" mass="7230">MWAKLMNLKDHVTEIVITFIIAFVYTWIDSGEIEILKTLLITIIFLAMFYAIPKITNRKRK</sequence>
<accession>A0A125W860</accession>
<keyword evidence="1" id="KW-0812">Transmembrane</keyword>
<evidence type="ECO:0000313" key="3">
    <source>
        <dbReference type="Proteomes" id="UP000004846"/>
    </source>
</evidence>